<organism evidence="2 3">
    <name type="scientific">Caenorhabditis bovis</name>
    <dbReference type="NCBI Taxonomy" id="2654633"/>
    <lineage>
        <taxon>Eukaryota</taxon>
        <taxon>Metazoa</taxon>
        <taxon>Ecdysozoa</taxon>
        <taxon>Nematoda</taxon>
        <taxon>Chromadorea</taxon>
        <taxon>Rhabditida</taxon>
        <taxon>Rhabditina</taxon>
        <taxon>Rhabditomorpha</taxon>
        <taxon>Rhabditoidea</taxon>
        <taxon>Rhabditidae</taxon>
        <taxon>Peloderinae</taxon>
        <taxon>Caenorhabditis</taxon>
    </lineage>
</organism>
<feature type="transmembrane region" description="Helical" evidence="1">
    <location>
        <begin position="101"/>
        <end position="123"/>
    </location>
</feature>
<keyword evidence="3" id="KW-1185">Reference proteome</keyword>
<accession>A0A8S1F3V3</accession>
<feature type="transmembrane region" description="Helical" evidence="1">
    <location>
        <begin position="187"/>
        <end position="211"/>
    </location>
</feature>
<dbReference type="OrthoDB" id="5815944at2759"/>
<keyword evidence="1" id="KW-1133">Transmembrane helix</keyword>
<evidence type="ECO:0000256" key="1">
    <source>
        <dbReference type="SAM" id="Phobius"/>
    </source>
</evidence>
<dbReference type="AlphaFoldDB" id="A0A8S1F3V3"/>
<proteinExistence type="predicted"/>
<keyword evidence="1" id="KW-0472">Membrane</keyword>
<feature type="transmembrane region" description="Helical" evidence="1">
    <location>
        <begin position="68"/>
        <end position="89"/>
    </location>
</feature>
<comment type="caution">
    <text evidence="2">The sequence shown here is derived from an EMBL/GenBank/DDBJ whole genome shotgun (WGS) entry which is preliminary data.</text>
</comment>
<name>A0A8S1F3V3_9PELO</name>
<keyword evidence="1" id="KW-0812">Transmembrane</keyword>
<sequence length="319" mass="36985">MNSTFVEFYYDDVVSNARLTDDTITPMSYRDRITVELTLNFCSWLLNLALFLFVRFTKSIWQSLKSTIVFVTTGSLIINIPLLTFQFWMVINLQLGHEPRYSIFLCSWLKNFCSSTTSAYQVLPFAVSIYRYRTVVRKEHPRPVFVVIVQIWVIVLFTIYAILNYPLGENSTNDVCLILRFSYAMEMIRIFTTLFFNFFAIFVNFYIMRFVENFAKENKSTQRKRIQLTRSLFIQSMIPVLVSIPLLALSFHVYFGFDLPPSFSSHWYAMTFLGPFLTPLSSILGLASTRKELIRTISCGYIAPAIQKASVVTVIGHQS</sequence>
<dbReference type="PANTHER" id="PTHR38614:SF1">
    <property type="entry name" value="G_PROTEIN_RECEP_F1_2 DOMAIN-CONTAINING PROTEIN"/>
    <property type="match status" value="1"/>
</dbReference>
<dbReference type="EMBL" id="CADEPM010000007">
    <property type="protein sequence ID" value="CAB3408597.1"/>
    <property type="molecule type" value="Genomic_DNA"/>
</dbReference>
<dbReference type="Proteomes" id="UP000494206">
    <property type="component" value="Unassembled WGS sequence"/>
</dbReference>
<feature type="transmembrane region" description="Helical" evidence="1">
    <location>
        <begin position="37"/>
        <end position="56"/>
    </location>
</feature>
<dbReference type="SUPFAM" id="SSF81321">
    <property type="entry name" value="Family A G protein-coupled receptor-like"/>
    <property type="match status" value="1"/>
</dbReference>
<evidence type="ECO:0000313" key="2">
    <source>
        <dbReference type="EMBL" id="CAB3408597.1"/>
    </source>
</evidence>
<feature type="transmembrane region" description="Helical" evidence="1">
    <location>
        <begin position="267"/>
        <end position="287"/>
    </location>
</feature>
<gene>
    <name evidence="2" type="ORF">CBOVIS_LOCUS10357</name>
</gene>
<evidence type="ECO:0000313" key="3">
    <source>
        <dbReference type="Proteomes" id="UP000494206"/>
    </source>
</evidence>
<feature type="transmembrane region" description="Helical" evidence="1">
    <location>
        <begin position="232"/>
        <end position="255"/>
    </location>
</feature>
<feature type="transmembrane region" description="Helical" evidence="1">
    <location>
        <begin position="144"/>
        <end position="167"/>
    </location>
</feature>
<reference evidence="2 3" key="1">
    <citation type="submission" date="2020-04" db="EMBL/GenBank/DDBJ databases">
        <authorList>
            <person name="Laetsch R D."/>
            <person name="Stevens L."/>
            <person name="Kumar S."/>
            <person name="Blaxter L. M."/>
        </authorList>
    </citation>
    <scope>NUCLEOTIDE SEQUENCE [LARGE SCALE GENOMIC DNA]</scope>
</reference>
<dbReference type="Gene3D" id="1.20.1070.10">
    <property type="entry name" value="Rhodopsin 7-helix transmembrane proteins"/>
    <property type="match status" value="1"/>
</dbReference>
<dbReference type="InterPro" id="IPR010601">
    <property type="entry name" value="DUF1182"/>
</dbReference>
<dbReference type="Pfam" id="PF06681">
    <property type="entry name" value="DUF1182"/>
    <property type="match status" value="1"/>
</dbReference>
<dbReference type="PANTHER" id="PTHR38614">
    <property type="entry name" value="PROTEIN CBG09954"/>
    <property type="match status" value="1"/>
</dbReference>
<protein>
    <submittedName>
        <fullName evidence="2">Uncharacterized protein</fullName>
    </submittedName>
</protein>